<evidence type="ECO:0000256" key="1">
    <source>
        <dbReference type="ARBA" id="ARBA00004141"/>
    </source>
</evidence>
<keyword evidence="10" id="KW-1185">Reference proteome</keyword>
<comment type="similarity">
    <text evidence="2">Belongs to the transient receptor potential (TRP) ion channel family.</text>
</comment>
<feature type="transmembrane region" description="Helical" evidence="7">
    <location>
        <begin position="175"/>
        <end position="196"/>
    </location>
</feature>
<dbReference type="PANTHER" id="PTHR31145">
    <property type="entry name" value="INTEGRAL MEMBRANE PROTEIN (AFU_ORTHOLOGUE AFUA_7G01610)"/>
    <property type="match status" value="1"/>
</dbReference>
<dbReference type="InParanoid" id="A8PY12"/>
<evidence type="ECO:0000259" key="8">
    <source>
        <dbReference type="SMART" id="SM01320"/>
    </source>
</evidence>
<accession>A8PY12</accession>
<gene>
    <name evidence="9" type="ORF">MGL_1569</name>
</gene>
<keyword evidence="6 7" id="KW-0472">Membrane</keyword>
<evidence type="ECO:0000256" key="7">
    <source>
        <dbReference type="SAM" id="Phobius"/>
    </source>
</evidence>
<dbReference type="Proteomes" id="UP000008837">
    <property type="component" value="Unassembled WGS sequence"/>
</dbReference>
<name>A8PY12_MALGO</name>
<comment type="subcellular location">
    <subcellularLocation>
        <location evidence="1">Membrane</location>
        <topology evidence="1">Multi-pass membrane protein</topology>
    </subcellularLocation>
</comment>
<evidence type="ECO:0000256" key="6">
    <source>
        <dbReference type="ARBA" id="ARBA00023136"/>
    </source>
</evidence>
<dbReference type="EMBL" id="AAYY01000004">
    <property type="protein sequence ID" value="EDP44172.1"/>
    <property type="molecule type" value="Genomic_DNA"/>
</dbReference>
<dbReference type="GO" id="GO:0055085">
    <property type="term" value="P:transmembrane transport"/>
    <property type="evidence" value="ECO:0007669"/>
    <property type="project" value="TreeGrafter"/>
</dbReference>
<evidence type="ECO:0000313" key="9">
    <source>
        <dbReference type="EMBL" id="EDP44172.1"/>
    </source>
</evidence>
<evidence type="ECO:0000256" key="2">
    <source>
        <dbReference type="ARBA" id="ARBA00010642"/>
    </source>
</evidence>
<dbReference type="KEGG" id="mgl:MGL_1569"/>
<dbReference type="GO" id="GO:0009272">
    <property type="term" value="P:fungal-type cell wall biogenesis"/>
    <property type="evidence" value="ECO:0007669"/>
    <property type="project" value="TreeGrafter"/>
</dbReference>
<keyword evidence="5 7" id="KW-1133">Transmembrane helix</keyword>
<proteinExistence type="inferred from homology"/>
<dbReference type="AlphaFoldDB" id="A8PY12"/>
<evidence type="ECO:0000256" key="3">
    <source>
        <dbReference type="ARBA" id="ARBA00022692"/>
    </source>
</evidence>
<feature type="transmembrane region" description="Helical" evidence="7">
    <location>
        <begin position="366"/>
        <end position="394"/>
    </location>
</feature>
<dbReference type="GO" id="GO:0016020">
    <property type="term" value="C:membrane"/>
    <property type="evidence" value="ECO:0007669"/>
    <property type="project" value="UniProtKB-SubCell"/>
</dbReference>
<evidence type="ECO:0000256" key="5">
    <source>
        <dbReference type="ARBA" id="ARBA00022989"/>
    </source>
</evidence>
<dbReference type="InterPro" id="IPR010308">
    <property type="entry name" value="TRP_C"/>
</dbReference>
<dbReference type="InterPro" id="IPR040241">
    <property type="entry name" value="TRP_Flc/Pkd2-like"/>
</dbReference>
<keyword evidence="4" id="KW-0732">Signal</keyword>
<dbReference type="GeneID" id="5855693"/>
<protein>
    <recommendedName>
        <fullName evidence="8">ML-like domain-containing protein</fullName>
    </recommendedName>
</protein>
<dbReference type="RefSeq" id="XP_001731386.1">
    <property type="nucleotide sequence ID" value="XM_001731334.1"/>
</dbReference>
<organism evidence="9 10">
    <name type="scientific">Malassezia globosa (strain ATCC MYA-4612 / CBS 7966)</name>
    <name type="common">Dandruff-associated fungus</name>
    <dbReference type="NCBI Taxonomy" id="425265"/>
    <lineage>
        <taxon>Eukaryota</taxon>
        <taxon>Fungi</taxon>
        <taxon>Dikarya</taxon>
        <taxon>Basidiomycota</taxon>
        <taxon>Ustilaginomycotina</taxon>
        <taxon>Malasseziomycetes</taxon>
        <taxon>Malasseziales</taxon>
        <taxon>Malasseziaceae</taxon>
        <taxon>Malassezia</taxon>
    </lineage>
</organism>
<dbReference type="OrthoDB" id="2115177at2759"/>
<dbReference type="InterPro" id="IPR032800">
    <property type="entry name" value="TRP_N"/>
</dbReference>
<keyword evidence="3 7" id="KW-0812">Transmembrane</keyword>
<dbReference type="VEuPathDB" id="FungiDB:MGL_1569"/>
<dbReference type="SMART" id="SM01320">
    <property type="entry name" value="TRP_N"/>
    <property type="match status" value="1"/>
</dbReference>
<sequence length="556" mass="61171">MTFMQYAPCAHAENQNSNSGSINTNVLARNRTLYTSSVAYCGAPTTVFLKRLDLRYKGDEQQFDFDVQVSSTRGDEDFDIIFDLYVYGRKYITVHQDLCKIGNGELCPIPKYNFTGSSHIKVPDSFAAKVPNIVFDVPDIEALAMLKLYDQPTQNLSGCLQVQLSNAKTVDLPDITYGLAAFVAAAALASLVTTGWSHSLSSLQWRIVDIVTTIQLTPMVSMITMIVPRVIHVFSLRFSWIMGLIRIESIYESILDSRKSTGSDDVHLVFGQLMEAEYSRLANYYPASVLNANQSAEILDVNGISSLDLHTLQPRKLYAPNTGPGGELDPGGAGDNVVWAVSMNDFDQSGVFYYTESLNISPYSAFLIALVSWLLVVCIALCIGILVAGFVGFLSQAGPAAQSASLVLAVTQAHSSPCIRVRNTTASDSGVVPVRQFYLMALSLHCRSHVLRLGVPLVDYLRPAVCTGTPRRCRVSLLHKDLAVEYDVSRSPYWLYVASMEAPVLVVLVSHAWMQFPARLLRGHPSKAQLWAATICRSPHGRRFTSDRSLGLSTRT</sequence>
<feature type="domain" description="ML-like" evidence="8">
    <location>
        <begin position="31"/>
        <end position="171"/>
    </location>
</feature>
<dbReference type="Pfam" id="PF06011">
    <property type="entry name" value="TRP"/>
    <property type="match status" value="1"/>
</dbReference>
<comment type="caution">
    <text evidence="9">The sequence shown here is derived from an EMBL/GenBank/DDBJ whole genome shotgun (WGS) entry which is preliminary data.</text>
</comment>
<evidence type="ECO:0000256" key="4">
    <source>
        <dbReference type="ARBA" id="ARBA00022729"/>
    </source>
</evidence>
<evidence type="ECO:0000313" key="10">
    <source>
        <dbReference type="Proteomes" id="UP000008837"/>
    </source>
</evidence>
<dbReference type="PANTHER" id="PTHR31145:SF2">
    <property type="entry name" value="FLAVIN CARRIER PROTEIN 2"/>
    <property type="match status" value="1"/>
</dbReference>
<dbReference type="Pfam" id="PF14558">
    <property type="entry name" value="TRP_N"/>
    <property type="match status" value="1"/>
</dbReference>
<feature type="transmembrane region" description="Helical" evidence="7">
    <location>
        <begin position="216"/>
        <end position="236"/>
    </location>
</feature>
<reference evidence="9 10" key="1">
    <citation type="journal article" date="2007" name="Proc. Natl. Acad. Sci. U.S.A.">
        <title>Dandruff-associated Malassezia genomes reveal convergent and divergent virulence traits shared with plant and human fungal pathogens.</title>
        <authorList>
            <person name="Xu J."/>
            <person name="Saunders C.W."/>
            <person name="Hu P."/>
            <person name="Grant R.A."/>
            <person name="Boekhout T."/>
            <person name="Kuramae E.E."/>
            <person name="Kronstad J.W."/>
            <person name="Deangelis Y.M."/>
            <person name="Reeder N.L."/>
            <person name="Johnstone K.R."/>
            <person name="Leland M."/>
            <person name="Fieno A.M."/>
            <person name="Begley W.M."/>
            <person name="Sun Y."/>
            <person name="Lacey M.P."/>
            <person name="Chaudhary T."/>
            <person name="Keough T."/>
            <person name="Chu L."/>
            <person name="Sears R."/>
            <person name="Yuan B."/>
            <person name="Dawson T.L.Jr."/>
        </authorList>
    </citation>
    <scope>NUCLEOTIDE SEQUENCE [LARGE SCALE GENOMIC DNA]</scope>
    <source>
        <strain evidence="10">ATCC MYA-4612 / CBS 7966</strain>
    </source>
</reference>